<keyword evidence="2" id="KW-0012">Acyltransferase</keyword>
<dbReference type="InterPro" id="IPR050832">
    <property type="entry name" value="Bact_Acetyltransf"/>
</dbReference>
<dbReference type="Gene3D" id="3.40.630.30">
    <property type="match status" value="1"/>
</dbReference>
<gene>
    <name evidence="4" type="ORF">HGB41_18465</name>
</gene>
<accession>A0A7Y2P0I5</accession>
<dbReference type="CDD" id="cd04301">
    <property type="entry name" value="NAT_SF"/>
    <property type="match status" value="1"/>
</dbReference>
<dbReference type="InterPro" id="IPR016181">
    <property type="entry name" value="Acyl_CoA_acyltransferase"/>
</dbReference>
<dbReference type="PROSITE" id="PS51186">
    <property type="entry name" value="GNAT"/>
    <property type="match status" value="1"/>
</dbReference>
<dbReference type="Pfam" id="PF13673">
    <property type="entry name" value="Acetyltransf_10"/>
    <property type="match status" value="1"/>
</dbReference>
<keyword evidence="1 4" id="KW-0808">Transferase</keyword>
<evidence type="ECO:0000256" key="2">
    <source>
        <dbReference type="ARBA" id="ARBA00023315"/>
    </source>
</evidence>
<protein>
    <submittedName>
        <fullName evidence="4">GNAT family N-acetyltransferase</fullName>
    </submittedName>
</protein>
<proteinExistence type="predicted"/>
<name>A0A7Y2P0I5_9BURK</name>
<dbReference type="PANTHER" id="PTHR43877:SF2">
    <property type="entry name" value="AMINOALKYLPHOSPHONATE N-ACETYLTRANSFERASE-RELATED"/>
    <property type="match status" value="1"/>
</dbReference>
<organism evidence="4 5">
    <name type="scientific">Telluria aromaticivorans</name>
    <dbReference type="NCBI Taxonomy" id="2725995"/>
    <lineage>
        <taxon>Bacteria</taxon>
        <taxon>Pseudomonadati</taxon>
        <taxon>Pseudomonadota</taxon>
        <taxon>Betaproteobacteria</taxon>
        <taxon>Burkholderiales</taxon>
        <taxon>Oxalobacteraceae</taxon>
        <taxon>Telluria group</taxon>
        <taxon>Telluria</taxon>
    </lineage>
</organism>
<feature type="domain" description="N-acetyltransferase" evidence="3">
    <location>
        <begin position="2"/>
        <end position="156"/>
    </location>
</feature>
<dbReference type="SUPFAM" id="SSF55729">
    <property type="entry name" value="Acyl-CoA N-acyltransferases (Nat)"/>
    <property type="match status" value="1"/>
</dbReference>
<dbReference type="Proteomes" id="UP000533905">
    <property type="component" value="Unassembled WGS sequence"/>
</dbReference>
<keyword evidence="5" id="KW-1185">Reference proteome</keyword>
<dbReference type="GO" id="GO:0016747">
    <property type="term" value="F:acyltransferase activity, transferring groups other than amino-acyl groups"/>
    <property type="evidence" value="ECO:0007669"/>
    <property type="project" value="InterPro"/>
</dbReference>
<comment type="caution">
    <text evidence="4">The sequence shown here is derived from an EMBL/GenBank/DDBJ whole genome shotgun (WGS) entry which is preliminary data.</text>
</comment>
<evidence type="ECO:0000313" key="5">
    <source>
        <dbReference type="Proteomes" id="UP000533905"/>
    </source>
</evidence>
<dbReference type="AlphaFoldDB" id="A0A7Y2P0I5"/>
<evidence type="ECO:0000313" key="4">
    <source>
        <dbReference type="EMBL" id="NNG24972.1"/>
    </source>
</evidence>
<dbReference type="InterPro" id="IPR000182">
    <property type="entry name" value="GNAT_dom"/>
</dbReference>
<evidence type="ECO:0000256" key="1">
    <source>
        <dbReference type="ARBA" id="ARBA00022679"/>
    </source>
</evidence>
<evidence type="ECO:0000259" key="3">
    <source>
        <dbReference type="PROSITE" id="PS51186"/>
    </source>
</evidence>
<sequence length="169" mass="17883">MPTQRPATQADLADLWTLRTRAVRASCASHYPAGVIDTWCASPAPESLPGLVAAGGALVAEEDGCMLGYAIVNLDSGEVDAVFVDPAQQGRGIALRMLAALEAMAMERGLKRLFLSASLNAVPFYERAGFISLREEVYPHRSGIGLRSVFMEKPLPCGQHGPGQGGSVD</sequence>
<dbReference type="EMBL" id="JABAIV010000007">
    <property type="protein sequence ID" value="NNG24972.1"/>
    <property type="molecule type" value="Genomic_DNA"/>
</dbReference>
<dbReference type="PANTHER" id="PTHR43877">
    <property type="entry name" value="AMINOALKYLPHOSPHONATE N-ACETYLTRANSFERASE-RELATED-RELATED"/>
    <property type="match status" value="1"/>
</dbReference>
<reference evidence="4 5" key="1">
    <citation type="submission" date="2020-04" db="EMBL/GenBank/DDBJ databases">
        <title>Massilia sp. nov., a cold adapted bacteria isolated from Arctic soil.</title>
        <authorList>
            <person name="Son J."/>
            <person name="Ka J.-O."/>
        </authorList>
    </citation>
    <scope>NUCLEOTIDE SEQUENCE [LARGE SCALE GENOMIC DNA]</scope>
    <source>
        <strain evidence="4 5">ML15P13</strain>
    </source>
</reference>
<dbReference type="RefSeq" id="WP_171087156.1">
    <property type="nucleotide sequence ID" value="NZ_JABAIV010000007.1"/>
</dbReference>